<evidence type="ECO:0000259" key="1">
    <source>
        <dbReference type="Pfam" id="PF01261"/>
    </source>
</evidence>
<dbReference type="InterPro" id="IPR013022">
    <property type="entry name" value="Xyl_isomerase-like_TIM-brl"/>
</dbReference>
<evidence type="ECO:0000313" key="3">
    <source>
        <dbReference type="Proteomes" id="UP000274346"/>
    </source>
</evidence>
<dbReference type="KEGG" id="rtg:NCTC13098_01625"/>
<reference evidence="2 3" key="1">
    <citation type="submission" date="2018-12" db="EMBL/GenBank/DDBJ databases">
        <authorList>
            <consortium name="Pathogen Informatics"/>
        </authorList>
    </citation>
    <scope>NUCLEOTIDE SEQUENCE [LARGE SCALE GENOMIC DNA]</scope>
    <source>
        <strain evidence="2 3">NCTC13098</strain>
    </source>
</reference>
<dbReference type="EMBL" id="LR131271">
    <property type="protein sequence ID" value="VDR25313.1"/>
    <property type="molecule type" value="Genomic_DNA"/>
</dbReference>
<organism evidence="2 3">
    <name type="scientific">Raoultella terrigena</name>
    <name type="common">Klebsiella terrigena</name>
    <dbReference type="NCBI Taxonomy" id="577"/>
    <lineage>
        <taxon>Bacteria</taxon>
        <taxon>Pseudomonadati</taxon>
        <taxon>Pseudomonadota</taxon>
        <taxon>Gammaproteobacteria</taxon>
        <taxon>Enterobacterales</taxon>
        <taxon>Enterobacteriaceae</taxon>
        <taxon>Klebsiella/Raoultella group</taxon>
        <taxon>Raoultella</taxon>
    </lineage>
</organism>
<protein>
    <submittedName>
        <fullName evidence="2">Hydroxypyruvate isomerase</fullName>
    </submittedName>
</protein>
<evidence type="ECO:0000313" key="2">
    <source>
        <dbReference type="EMBL" id="VDR25313.1"/>
    </source>
</evidence>
<dbReference type="Gene3D" id="3.20.20.150">
    <property type="entry name" value="Divalent-metal-dependent TIM barrel enzymes"/>
    <property type="match status" value="1"/>
</dbReference>
<gene>
    <name evidence="2" type="ORF">NCTC13098_01625</name>
</gene>
<keyword evidence="2" id="KW-0670">Pyruvate</keyword>
<dbReference type="AlphaFoldDB" id="A0A3P8M1U2"/>
<keyword evidence="2" id="KW-0413">Isomerase</keyword>
<proteinExistence type="predicted"/>
<dbReference type="SUPFAM" id="SSF51658">
    <property type="entry name" value="Xylose isomerase-like"/>
    <property type="match status" value="1"/>
</dbReference>
<sequence>MQPTAQPTLQLKVFRTLWGVTTPWQQTLSELKSVGCCGIEARVPPSADERQTLARRLQESELEYIAILFSGGGVIPAQAETPLQHLERLKSRFAEAKALNPRFVNLLAGNDRWPLAQQVDFLGRAHELAAACEVTCSFETHRATSLYSPWLTLEIIQQLPQLRFTADISHWIVVSERLLDDPCDDFSAFIDRVHHVQARAGYDQGPQVPHPAAPEYQAALRFQQRFWQQIWQSQRRRGYQQTTLTPEFGPDGYLHHLPFTNVPVADLWSLNAWMAEHEQQHFAEFLSLTEKDPQP</sequence>
<dbReference type="GO" id="GO:0016853">
    <property type="term" value="F:isomerase activity"/>
    <property type="evidence" value="ECO:0007669"/>
    <property type="project" value="UniProtKB-KW"/>
</dbReference>
<accession>A0A3P8M1U2</accession>
<dbReference type="Proteomes" id="UP000274346">
    <property type="component" value="Chromosome"/>
</dbReference>
<feature type="domain" description="Xylose isomerase-like TIM barrel" evidence="1">
    <location>
        <begin position="30"/>
        <end position="198"/>
    </location>
</feature>
<dbReference type="Pfam" id="PF01261">
    <property type="entry name" value="AP_endonuc_2"/>
    <property type="match status" value="1"/>
</dbReference>
<dbReference type="InterPro" id="IPR036237">
    <property type="entry name" value="Xyl_isomerase-like_sf"/>
</dbReference>
<name>A0A3P8M1U2_RAOTE</name>